<proteinExistence type="predicted"/>
<organism evidence="9 10">
    <name type="scientific">Marasmius tenuissimus</name>
    <dbReference type="NCBI Taxonomy" id="585030"/>
    <lineage>
        <taxon>Eukaryota</taxon>
        <taxon>Fungi</taxon>
        <taxon>Dikarya</taxon>
        <taxon>Basidiomycota</taxon>
        <taxon>Agaricomycotina</taxon>
        <taxon>Agaricomycetes</taxon>
        <taxon>Agaricomycetidae</taxon>
        <taxon>Agaricales</taxon>
        <taxon>Marasmiineae</taxon>
        <taxon>Marasmiaceae</taxon>
        <taxon>Marasmius</taxon>
    </lineage>
</organism>
<evidence type="ECO:0000259" key="8">
    <source>
        <dbReference type="Pfam" id="PF00324"/>
    </source>
</evidence>
<keyword evidence="3 7" id="KW-0812">Transmembrane</keyword>
<feature type="transmembrane region" description="Helical" evidence="7">
    <location>
        <begin position="71"/>
        <end position="90"/>
    </location>
</feature>
<protein>
    <recommendedName>
        <fullName evidence="8">Amino acid permease/ SLC12A domain-containing protein</fullName>
    </recommendedName>
</protein>
<feature type="domain" description="Amino acid permease/ SLC12A" evidence="8">
    <location>
        <begin position="1"/>
        <end position="95"/>
    </location>
</feature>
<dbReference type="Proteomes" id="UP001437256">
    <property type="component" value="Unassembled WGS sequence"/>
</dbReference>
<feature type="transmembrane region" description="Helical" evidence="7">
    <location>
        <begin position="41"/>
        <end position="59"/>
    </location>
</feature>
<evidence type="ECO:0000313" key="9">
    <source>
        <dbReference type="EMBL" id="KAL0063219.1"/>
    </source>
</evidence>
<keyword evidence="2" id="KW-0813">Transport</keyword>
<evidence type="ECO:0000256" key="7">
    <source>
        <dbReference type="SAM" id="Phobius"/>
    </source>
</evidence>
<name>A0ABR2ZQS7_9AGAR</name>
<dbReference type="InterPro" id="IPR004841">
    <property type="entry name" value="AA-permease/SLC12A_dom"/>
</dbReference>
<keyword evidence="6 7" id="KW-0472">Membrane</keyword>
<gene>
    <name evidence="9" type="ORF">AAF712_009917</name>
</gene>
<comment type="caution">
    <text evidence="9">The sequence shown here is derived from an EMBL/GenBank/DDBJ whole genome shotgun (WGS) entry which is preliminary data.</text>
</comment>
<accession>A0ABR2ZQS7</accession>
<evidence type="ECO:0000256" key="5">
    <source>
        <dbReference type="ARBA" id="ARBA00022989"/>
    </source>
</evidence>
<keyword evidence="4" id="KW-0029">Amino-acid transport</keyword>
<evidence type="ECO:0000256" key="1">
    <source>
        <dbReference type="ARBA" id="ARBA00004141"/>
    </source>
</evidence>
<evidence type="ECO:0000313" key="10">
    <source>
        <dbReference type="Proteomes" id="UP001437256"/>
    </source>
</evidence>
<dbReference type="PANTHER" id="PTHR43341:SF1">
    <property type="entry name" value="GENERAL AMINO-ACID PERMEASE GAP1"/>
    <property type="match status" value="1"/>
</dbReference>
<dbReference type="Pfam" id="PF00324">
    <property type="entry name" value="AA_permease"/>
    <property type="match status" value="1"/>
</dbReference>
<keyword evidence="10" id="KW-1185">Reference proteome</keyword>
<evidence type="ECO:0000256" key="4">
    <source>
        <dbReference type="ARBA" id="ARBA00022970"/>
    </source>
</evidence>
<keyword evidence="5 7" id="KW-1133">Transmembrane helix</keyword>
<dbReference type="InterPro" id="IPR050524">
    <property type="entry name" value="APC_YAT"/>
</dbReference>
<comment type="subcellular location">
    <subcellularLocation>
        <location evidence="1">Membrane</location>
        <topology evidence="1">Multi-pass membrane protein</topology>
    </subcellularLocation>
</comment>
<dbReference type="EMBL" id="JBBXMP010000086">
    <property type="protein sequence ID" value="KAL0063219.1"/>
    <property type="molecule type" value="Genomic_DNA"/>
</dbReference>
<evidence type="ECO:0000256" key="3">
    <source>
        <dbReference type="ARBA" id="ARBA00022692"/>
    </source>
</evidence>
<reference evidence="9 10" key="1">
    <citation type="submission" date="2024-05" db="EMBL/GenBank/DDBJ databases">
        <title>A draft genome resource for the thread blight pathogen Marasmius tenuissimus strain MS-2.</title>
        <authorList>
            <person name="Yulfo-Soto G.E."/>
            <person name="Baruah I.K."/>
            <person name="Amoako-Attah I."/>
            <person name="Bukari Y."/>
            <person name="Meinhardt L.W."/>
            <person name="Bailey B.A."/>
            <person name="Cohen S.P."/>
        </authorList>
    </citation>
    <scope>NUCLEOTIDE SEQUENCE [LARGE SCALE GENOMIC DNA]</scope>
    <source>
        <strain evidence="9 10">MS-2</strain>
    </source>
</reference>
<sequence>MINFFFICLAWIRFDNGMKAQGISRDVMPFKGVWMPYTPWFGLWACVLLTLTNGFAVFIKIDGHFDIQGFFTAYFGVMFSLVIYIGYKLFKRTSARKPGEMDLLGGLEEVDEDEKWWQANYRPPTTVWGRFAEWLL</sequence>
<evidence type="ECO:0000256" key="2">
    <source>
        <dbReference type="ARBA" id="ARBA00022448"/>
    </source>
</evidence>
<dbReference type="PANTHER" id="PTHR43341">
    <property type="entry name" value="AMINO ACID PERMEASE"/>
    <property type="match status" value="1"/>
</dbReference>
<evidence type="ECO:0000256" key="6">
    <source>
        <dbReference type="ARBA" id="ARBA00023136"/>
    </source>
</evidence>